<protein>
    <submittedName>
        <fullName evidence="1">Uncharacterized protein</fullName>
    </submittedName>
</protein>
<dbReference type="EMBL" id="BK016086">
    <property type="protein sequence ID" value="DAF93553.1"/>
    <property type="molecule type" value="Genomic_DNA"/>
</dbReference>
<accession>A0A8S5UGC3</accession>
<reference evidence="1" key="1">
    <citation type="journal article" date="2021" name="Proc. Natl. Acad. Sci. U.S.A.">
        <title>A Catalog of Tens of Thousands of Viruses from Human Metagenomes Reveals Hidden Associations with Chronic Diseases.</title>
        <authorList>
            <person name="Tisza M.J."/>
            <person name="Buck C.B."/>
        </authorList>
    </citation>
    <scope>NUCLEOTIDE SEQUENCE</scope>
    <source>
        <strain evidence="1">Ctshb19</strain>
    </source>
</reference>
<evidence type="ECO:0000313" key="1">
    <source>
        <dbReference type="EMBL" id="DAF93553.1"/>
    </source>
</evidence>
<proteinExistence type="predicted"/>
<sequence length="39" mass="4387">MRTGTCASKTGPLRSSAFWLVLWWPSLCFTGRCSGRHQT</sequence>
<organism evidence="1">
    <name type="scientific">Myoviridae sp. ctshb19</name>
    <dbReference type="NCBI Taxonomy" id="2825194"/>
    <lineage>
        <taxon>Viruses</taxon>
        <taxon>Duplodnaviria</taxon>
        <taxon>Heunggongvirae</taxon>
        <taxon>Uroviricota</taxon>
        <taxon>Caudoviricetes</taxon>
    </lineage>
</organism>
<name>A0A8S5UGC3_9CAUD</name>